<dbReference type="InterPro" id="IPR046758">
    <property type="entry name" value="Sey1/RHD3-like_3HB"/>
</dbReference>
<reference evidence="2 3" key="1">
    <citation type="submission" date="2022-09" db="EMBL/GenBank/DDBJ databases">
        <authorList>
            <person name="Palmer J.M."/>
        </authorList>
    </citation>
    <scope>NUCLEOTIDE SEQUENCE [LARGE SCALE GENOMIC DNA]</scope>
    <source>
        <strain evidence="2 3">DSM 7382</strain>
    </source>
</reference>
<dbReference type="AlphaFoldDB" id="A0AAW0GIA7"/>
<protein>
    <submittedName>
        <fullName evidence="2">Dynamin-like GTPase that mediates homotypic ER fusion</fullName>
    </submittedName>
</protein>
<comment type="caution">
    <text evidence="2">The sequence shown here is derived from an EMBL/GenBank/DDBJ whole genome shotgun (WGS) entry which is preliminary data.</text>
</comment>
<accession>A0AAW0GIA7</accession>
<dbReference type="Proteomes" id="UP001385951">
    <property type="component" value="Unassembled WGS sequence"/>
</dbReference>
<name>A0AAW0GIA7_9APHY</name>
<dbReference type="EMBL" id="JASBNA010000004">
    <property type="protein sequence ID" value="KAK7692531.1"/>
    <property type="molecule type" value="Genomic_DNA"/>
</dbReference>
<evidence type="ECO:0000313" key="2">
    <source>
        <dbReference type="EMBL" id="KAK7692531.1"/>
    </source>
</evidence>
<organism evidence="2 3">
    <name type="scientific">Cerrena zonata</name>
    <dbReference type="NCBI Taxonomy" id="2478898"/>
    <lineage>
        <taxon>Eukaryota</taxon>
        <taxon>Fungi</taxon>
        <taxon>Dikarya</taxon>
        <taxon>Basidiomycota</taxon>
        <taxon>Agaricomycotina</taxon>
        <taxon>Agaricomycetes</taxon>
        <taxon>Polyporales</taxon>
        <taxon>Cerrenaceae</taxon>
        <taxon>Cerrena</taxon>
    </lineage>
</organism>
<proteinExistence type="predicted"/>
<evidence type="ECO:0000259" key="1">
    <source>
        <dbReference type="Pfam" id="PF20428"/>
    </source>
</evidence>
<gene>
    <name evidence="2" type="primary">SEY1_2</name>
    <name evidence="2" type="ORF">QCA50_004161</name>
</gene>
<sequence length="64" mass="7523">MWDKVLKAFRETLQKAEDSYLVKAKSFNCTDEENSTALATLRKRAWLGPPCKDRRANFRFCIPR</sequence>
<feature type="domain" description="Sey1/RHD3-like three-helix bundle" evidence="1">
    <location>
        <begin position="1"/>
        <end position="47"/>
    </location>
</feature>
<keyword evidence="3" id="KW-1185">Reference proteome</keyword>
<dbReference type="Pfam" id="PF20428">
    <property type="entry name" value="Sey1_3HB"/>
    <property type="match status" value="1"/>
</dbReference>
<evidence type="ECO:0000313" key="3">
    <source>
        <dbReference type="Proteomes" id="UP001385951"/>
    </source>
</evidence>